<organism evidence="1 2">
    <name type="scientific">Arsenicicoccus cauae</name>
    <dbReference type="NCBI Taxonomy" id="2663847"/>
    <lineage>
        <taxon>Bacteria</taxon>
        <taxon>Bacillati</taxon>
        <taxon>Actinomycetota</taxon>
        <taxon>Actinomycetes</taxon>
        <taxon>Micrococcales</taxon>
        <taxon>Intrasporangiaceae</taxon>
        <taxon>Arsenicicoccus</taxon>
    </lineage>
</organism>
<evidence type="ECO:0000313" key="1">
    <source>
        <dbReference type="EMBL" id="MTB72146.1"/>
    </source>
</evidence>
<dbReference type="Proteomes" id="UP000431092">
    <property type="component" value="Unassembled WGS sequence"/>
</dbReference>
<proteinExistence type="predicted"/>
<evidence type="ECO:0008006" key="3">
    <source>
        <dbReference type="Google" id="ProtNLM"/>
    </source>
</evidence>
<reference evidence="1 2" key="1">
    <citation type="submission" date="2019-11" db="EMBL/GenBank/DDBJ databases">
        <title>Whole genome sequencing identifies a novel species of the genus Arsenicicoccus isolated from human blood.</title>
        <authorList>
            <person name="Jeong J.H."/>
            <person name="Kweon O.J."/>
            <person name="Kim H.R."/>
            <person name="Kim T.-H."/>
            <person name="Ha S.-M."/>
            <person name="Lee M.-K."/>
        </authorList>
    </citation>
    <scope>NUCLEOTIDE SEQUENCE [LARGE SCALE GENOMIC DNA]</scope>
    <source>
        <strain evidence="1 2">MKL-02</strain>
    </source>
</reference>
<sequence length="133" mass="13906">MLLLRPRPVEVAAGPADTSSACVAARAHWPTSVAGEPRRDDLVGAESAAAWGSPAIIARCGLAPQPPSTDQCIDVSGTDWVVQRLTDGTRLTSYGTDPAIEVLVPERYAPAPLRVGAFADAVRSLPSTGRRCT</sequence>
<gene>
    <name evidence="1" type="ORF">GGG17_09225</name>
</gene>
<comment type="caution">
    <text evidence="1">The sequence shown here is derived from an EMBL/GenBank/DDBJ whole genome shotgun (WGS) entry which is preliminary data.</text>
</comment>
<dbReference type="EMBL" id="WLVL01000037">
    <property type="protein sequence ID" value="MTB72146.1"/>
    <property type="molecule type" value="Genomic_DNA"/>
</dbReference>
<dbReference type="AlphaFoldDB" id="A0A6I3IYX0"/>
<protein>
    <recommendedName>
        <fullName evidence="3">DUF3515 domain-containing protein</fullName>
    </recommendedName>
</protein>
<accession>A0A6I3IYX0</accession>
<name>A0A6I3IYX0_9MICO</name>
<evidence type="ECO:0000313" key="2">
    <source>
        <dbReference type="Proteomes" id="UP000431092"/>
    </source>
</evidence>
<keyword evidence="2" id="KW-1185">Reference proteome</keyword>